<protein>
    <recommendedName>
        <fullName evidence="2">AIR9-like A9 domain-containing protein</fullName>
    </recommendedName>
</protein>
<dbReference type="PROSITE" id="PS51257">
    <property type="entry name" value="PROKAR_LIPOPROTEIN"/>
    <property type="match status" value="1"/>
</dbReference>
<dbReference type="InterPro" id="IPR056284">
    <property type="entry name" value="AIR9-like_A9"/>
</dbReference>
<proteinExistence type="predicted"/>
<comment type="caution">
    <text evidence="3">The sequence shown here is derived from an EMBL/GenBank/DDBJ whole genome shotgun (WGS) entry which is preliminary data.</text>
</comment>
<dbReference type="AlphaFoldDB" id="A0A926ILV2"/>
<keyword evidence="1" id="KW-0732">Signal</keyword>
<dbReference type="Gene3D" id="2.60.40.2700">
    <property type="match status" value="1"/>
</dbReference>
<gene>
    <name evidence="3" type="ORF">H8706_00720</name>
</gene>
<feature type="signal peptide" evidence="1">
    <location>
        <begin position="1"/>
        <end position="23"/>
    </location>
</feature>
<accession>A0A926ILV2</accession>
<dbReference type="EMBL" id="JACRTE010000001">
    <property type="protein sequence ID" value="MBC8595392.1"/>
    <property type="molecule type" value="Genomic_DNA"/>
</dbReference>
<name>A0A926ILV2_9FIRM</name>
<evidence type="ECO:0000313" key="4">
    <source>
        <dbReference type="Proteomes" id="UP000647416"/>
    </source>
</evidence>
<dbReference type="Proteomes" id="UP000647416">
    <property type="component" value="Unassembled WGS sequence"/>
</dbReference>
<feature type="chain" id="PRO_5037426883" description="AIR9-like A9 domain-containing protein" evidence="1">
    <location>
        <begin position="24"/>
        <end position="888"/>
    </location>
</feature>
<dbReference type="Pfam" id="PF23197">
    <property type="entry name" value="IG_AIR9"/>
    <property type="match status" value="1"/>
</dbReference>
<dbReference type="RefSeq" id="WP_178348434.1">
    <property type="nucleotide sequence ID" value="NZ_JACRTE010000001.1"/>
</dbReference>
<organism evidence="3 4">
    <name type="scientific">Qingrenia yutianensis</name>
    <dbReference type="NCBI Taxonomy" id="2763676"/>
    <lineage>
        <taxon>Bacteria</taxon>
        <taxon>Bacillati</taxon>
        <taxon>Bacillota</taxon>
        <taxon>Clostridia</taxon>
        <taxon>Eubacteriales</taxon>
        <taxon>Oscillospiraceae</taxon>
        <taxon>Qingrenia</taxon>
    </lineage>
</organism>
<evidence type="ECO:0000259" key="2">
    <source>
        <dbReference type="Pfam" id="PF23197"/>
    </source>
</evidence>
<sequence>MRKSLCLLIAIAVMMSCTLNAFAVTELTTSTGMETIRIDGRNGKYFYYDPLTGKVSADSSTTATGLGDLIMPTKENSAYAFTAETNGTVYHYQVLDETVVDGEKQYFIYCNDLYGTNPTAYPTNVFDPDVEGTIANWLNISFLNGEQGDGMVALDENIKGHIVQHDWLVEANKNAPEGYPTTDYSVNCKISLLSITEYAKYAKKIGWGAYVNGTMTSGGIHIFFRSPVGNRTNLRTLYAQSGCTANVASSYATAQIRPAFYISENYFRENKLTGYGNFVSAIIKENNTRDSLKELGYSDEEINGIFTDESLTFDSVTVSGDGLIGSELSVSAVYSDGVEEKCDTSAAIIKWYESATENGEYAKIGGAEGDTYTIGASDSGKYIKASVTPVSLDGSHGIEKISDNAVKAKGHINAVVPSVLTSTTSFYTNDGRISAQSPENEFVSKNDDGEFTYSLLNTDIKDGDVAFLVFSNDNYGDVSTVSEIFHTNNTFNPDDKTNIAHWLNNEFLNGEGSAQNGNKSVFDQTAAQYALVNDWYVEGNGCGENANYKTTSVTQNDYTATCKIALLSYSEYLKYHDKIGYKATSTIASSGDRTLLRSPHTGRAYTMKFFGSGTGSISNQNMANELNSDGSVKNEYSFYFETNPVVIRPVMYLSVDYFKNAKLAKAGENVKKTIRENIPKSELLGLYTEDELVSILGYSSDSTDVSDAVVYGIAAVGETLGVYYDESTLPENAKVTVRWYVSDSADDAGKQEFEGIRCTIPSNYEGKHITAHFDVTDSASGEKLKSEKIYVGKVRSAQSVSAVYTVVDDRNVSFTIKNTSGDDTKTARTIVAAFDENNVMLGIEGKLYSLSAAVTDKITINEVNNAAFYRILILNADDNSPLCALTLR</sequence>
<evidence type="ECO:0000256" key="1">
    <source>
        <dbReference type="SAM" id="SignalP"/>
    </source>
</evidence>
<evidence type="ECO:0000313" key="3">
    <source>
        <dbReference type="EMBL" id="MBC8595392.1"/>
    </source>
</evidence>
<reference evidence="3" key="1">
    <citation type="submission" date="2020-08" db="EMBL/GenBank/DDBJ databases">
        <title>Genome public.</title>
        <authorList>
            <person name="Liu C."/>
            <person name="Sun Q."/>
        </authorList>
    </citation>
    <scope>NUCLEOTIDE SEQUENCE</scope>
    <source>
        <strain evidence="3">NSJ-50</strain>
    </source>
</reference>
<keyword evidence="4" id="KW-1185">Reference proteome</keyword>
<feature type="domain" description="AIR9-like A9" evidence="2">
    <location>
        <begin position="315"/>
        <end position="398"/>
    </location>
</feature>